<reference evidence="2 3" key="1">
    <citation type="submission" date="2022-11" db="EMBL/GenBank/DDBJ databases">
        <title>Whole genome sequence of Eschrichtius robustus ER-17-0199.</title>
        <authorList>
            <person name="Bruniche-Olsen A."/>
            <person name="Black A.N."/>
            <person name="Fields C.J."/>
            <person name="Walden K."/>
            <person name="Dewoody J.A."/>
        </authorList>
    </citation>
    <scope>NUCLEOTIDE SEQUENCE [LARGE SCALE GENOMIC DNA]</scope>
    <source>
        <strain evidence="2">ER-17-0199</strain>
        <tissue evidence="2">Blubber</tissue>
    </source>
</reference>
<keyword evidence="3" id="KW-1185">Reference proteome</keyword>
<dbReference type="EMBL" id="JAIQCJ010002027">
    <property type="protein sequence ID" value="KAJ8784917.1"/>
    <property type="molecule type" value="Genomic_DNA"/>
</dbReference>
<feature type="compositionally biased region" description="Basic and acidic residues" evidence="1">
    <location>
        <begin position="1"/>
        <end position="11"/>
    </location>
</feature>
<evidence type="ECO:0000313" key="3">
    <source>
        <dbReference type="Proteomes" id="UP001159641"/>
    </source>
</evidence>
<comment type="caution">
    <text evidence="2">The sequence shown here is derived from an EMBL/GenBank/DDBJ whole genome shotgun (WGS) entry which is preliminary data.</text>
</comment>
<name>A0AB34H0F3_ESCRO</name>
<gene>
    <name evidence="2" type="ORF">J1605_007473</name>
</gene>
<proteinExistence type="predicted"/>
<protein>
    <submittedName>
        <fullName evidence="2">Uncharacterized protein</fullName>
    </submittedName>
</protein>
<dbReference type="AlphaFoldDB" id="A0AB34H0F3"/>
<dbReference type="Proteomes" id="UP001159641">
    <property type="component" value="Unassembled WGS sequence"/>
</dbReference>
<sequence length="115" mass="12256">MSTRCQEEGTREITNTMCDLITPRPGTPPPSAHPPPKGQTQGLTPGAQGSGSWRSCSRPSRRAGPPPHPVDEDTEAEEGTSLGAKFPAGSDTVVSWHRLLTWRRLPGPPPPSQSP</sequence>
<feature type="region of interest" description="Disordered" evidence="1">
    <location>
        <begin position="1"/>
        <end position="91"/>
    </location>
</feature>
<accession>A0AB34H0F3</accession>
<organism evidence="2 3">
    <name type="scientific">Eschrichtius robustus</name>
    <name type="common">California gray whale</name>
    <name type="synonym">Eschrichtius gibbosus</name>
    <dbReference type="NCBI Taxonomy" id="9764"/>
    <lineage>
        <taxon>Eukaryota</taxon>
        <taxon>Metazoa</taxon>
        <taxon>Chordata</taxon>
        <taxon>Craniata</taxon>
        <taxon>Vertebrata</taxon>
        <taxon>Euteleostomi</taxon>
        <taxon>Mammalia</taxon>
        <taxon>Eutheria</taxon>
        <taxon>Laurasiatheria</taxon>
        <taxon>Artiodactyla</taxon>
        <taxon>Whippomorpha</taxon>
        <taxon>Cetacea</taxon>
        <taxon>Mysticeti</taxon>
        <taxon>Eschrichtiidae</taxon>
        <taxon>Eschrichtius</taxon>
    </lineage>
</organism>
<feature type="compositionally biased region" description="Pro residues" evidence="1">
    <location>
        <begin position="25"/>
        <end position="37"/>
    </location>
</feature>
<evidence type="ECO:0000256" key="1">
    <source>
        <dbReference type="SAM" id="MobiDB-lite"/>
    </source>
</evidence>
<evidence type="ECO:0000313" key="2">
    <source>
        <dbReference type="EMBL" id="KAJ8784917.1"/>
    </source>
</evidence>